<dbReference type="Proteomes" id="UP001062165">
    <property type="component" value="Chromosome"/>
</dbReference>
<gene>
    <name evidence="3" type="ORF">N7E81_13525</name>
</gene>
<keyword evidence="4" id="KW-1185">Reference proteome</keyword>
<evidence type="ECO:0000313" key="4">
    <source>
        <dbReference type="Proteomes" id="UP001062165"/>
    </source>
</evidence>
<evidence type="ECO:0000256" key="1">
    <source>
        <dbReference type="SAM" id="SignalP"/>
    </source>
</evidence>
<sequence>MKKILVPFLFILSIQATAQDKQPSIDDLNFLRGYWVGDGFGGVSEECWMPPSLGRMNGIFKHMADGQTTFMEFMDISEVNDTLRLRLKHFNPDMTGWEEKGDYVTFTLESVAPNKAIFKGLTYELIDPNYLKISLKLRQKDGSINTEVFNMRRKTL</sequence>
<accession>A0ABY6CWS6</accession>
<dbReference type="Pfam" id="PF19780">
    <property type="entry name" value="DUF6265"/>
    <property type="match status" value="1"/>
</dbReference>
<protein>
    <submittedName>
        <fullName evidence="3">DUF6265 family protein</fullName>
    </submittedName>
</protein>
<evidence type="ECO:0000259" key="2">
    <source>
        <dbReference type="Pfam" id="PF19780"/>
    </source>
</evidence>
<dbReference type="RefSeq" id="WP_263050122.1">
    <property type="nucleotide sequence ID" value="NZ_CP106735.1"/>
</dbReference>
<evidence type="ECO:0000313" key="3">
    <source>
        <dbReference type="EMBL" id="UXX78376.1"/>
    </source>
</evidence>
<reference evidence="3" key="1">
    <citation type="submission" date="2022-10" db="EMBL/GenBank/DDBJ databases">
        <title>Comparative genomics and taxonomic characterization of three novel marine species of genus Reichenbachiella exhibiting antioxidant and polysaccharide degradation activities.</title>
        <authorList>
            <person name="Muhammad N."/>
            <person name="Lee Y.-J."/>
            <person name="Ko J."/>
            <person name="Kim S.-G."/>
        </authorList>
    </citation>
    <scope>NUCLEOTIDE SEQUENCE</scope>
    <source>
        <strain evidence="3">Wsw4-B4</strain>
    </source>
</reference>
<proteinExistence type="predicted"/>
<name>A0ABY6CWS6_9BACT</name>
<dbReference type="InterPro" id="IPR046232">
    <property type="entry name" value="DUF6265"/>
</dbReference>
<keyword evidence="1" id="KW-0732">Signal</keyword>
<feature type="chain" id="PRO_5046722262" evidence="1">
    <location>
        <begin position="19"/>
        <end position="156"/>
    </location>
</feature>
<dbReference type="EMBL" id="CP106735">
    <property type="protein sequence ID" value="UXX78376.1"/>
    <property type="molecule type" value="Genomic_DNA"/>
</dbReference>
<organism evidence="3 4">
    <name type="scientific">Reichenbachiella carrageenanivorans</name>
    <dbReference type="NCBI Taxonomy" id="2979869"/>
    <lineage>
        <taxon>Bacteria</taxon>
        <taxon>Pseudomonadati</taxon>
        <taxon>Bacteroidota</taxon>
        <taxon>Cytophagia</taxon>
        <taxon>Cytophagales</taxon>
        <taxon>Reichenbachiellaceae</taxon>
        <taxon>Reichenbachiella</taxon>
    </lineage>
</organism>
<feature type="signal peptide" evidence="1">
    <location>
        <begin position="1"/>
        <end position="18"/>
    </location>
</feature>
<feature type="domain" description="DUF6265" evidence="2">
    <location>
        <begin position="29"/>
        <end position="136"/>
    </location>
</feature>